<gene>
    <name evidence="1" type="ORF">CEXT_272581</name>
</gene>
<dbReference type="AlphaFoldDB" id="A0AAV4THP8"/>
<organism evidence="1 2">
    <name type="scientific">Caerostris extrusa</name>
    <name type="common">Bark spider</name>
    <name type="synonym">Caerostris bankana</name>
    <dbReference type="NCBI Taxonomy" id="172846"/>
    <lineage>
        <taxon>Eukaryota</taxon>
        <taxon>Metazoa</taxon>
        <taxon>Ecdysozoa</taxon>
        <taxon>Arthropoda</taxon>
        <taxon>Chelicerata</taxon>
        <taxon>Arachnida</taxon>
        <taxon>Araneae</taxon>
        <taxon>Araneomorphae</taxon>
        <taxon>Entelegynae</taxon>
        <taxon>Araneoidea</taxon>
        <taxon>Araneidae</taxon>
        <taxon>Caerostris</taxon>
    </lineage>
</organism>
<evidence type="ECO:0000313" key="2">
    <source>
        <dbReference type="Proteomes" id="UP001054945"/>
    </source>
</evidence>
<proteinExistence type="predicted"/>
<keyword evidence="2" id="KW-1185">Reference proteome</keyword>
<accession>A0AAV4THP8</accession>
<name>A0AAV4THP8_CAEEX</name>
<dbReference type="Proteomes" id="UP001054945">
    <property type="component" value="Unassembled WGS sequence"/>
</dbReference>
<comment type="caution">
    <text evidence="1">The sequence shown here is derived from an EMBL/GenBank/DDBJ whole genome shotgun (WGS) entry which is preliminary data.</text>
</comment>
<sequence>MRDASHTQKDECARKGLGGRLYATLCLTHTRLKGRTVFEFIIRRGFLFGLYEFSLGRIRLHLFEVEALAECFFSPRTGSSALYWMNPTKKEILRPETDKFQAEKPLKSLCTYAFPCEVLNMVAVDKSARTSKDIRVYQLKDKNVKNIKSFEST</sequence>
<evidence type="ECO:0000313" key="1">
    <source>
        <dbReference type="EMBL" id="GIY46163.1"/>
    </source>
</evidence>
<dbReference type="EMBL" id="BPLR01011378">
    <property type="protein sequence ID" value="GIY46163.1"/>
    <property type="molecule type" value="Genomic_DNA"/>
</dbReference>
<protein>
    <submittedName>
        <fullName evidence="1">Uncharacterized protein</fullName>
    </submittedName>
</protein>
<reference evidence="1 2" key="1">
    <citation type="submission" date="2021-06" db="EMBL/GenBank/DDBJ databases">
        <title>Caerostris extrusa draft genome.</title>
        <authorList>
            <person name="Kono N."/>
            <person name="Arakawa K."/>
        </authorList>
    </citation>
    <scope>NUCLEOTIDE SEQUENCE [LARGE SCALE GENOMIC DNA]</scope>
</reference>